<reference evidence="1 2" key="1">
    <citation type="submission" date="2020-04" db="EMBL/GenBank/DDBJ databases">
        <authorList>
            <person name="Yao Y."/>
            <person name="He Z."/>
        </authorList>
    </citation>
    <scope>NUCLEOTIDE SEQUENCE [LARGE SCALE GENOMIC DNA]</scope>
    <source>
        <strain evidence="1 2">CY-1</strain>
    </source>
</reference>
<dbReference type="Proteomes" id="UP000501367">
    <property type="component" value="Chromosome"/>
</dbReference>
<dbReference type="EMBL" id="CP051487">
    <property type="protein sequence ID" value="QJC78950.1"/>
    <property type="molecule type" value="Genomic_DNA"/>
</dbReference>
<dbReference type="GeneID" id="72194254"/>
<gene>
    <name evidence="1" type="ORF">HGP31_11730</name>
</gene>
<proteinExistence type="predicted"/>
<sequence>MGVAIDTFGQYAGKAYEGQINDLSMADVTSAVASVAIPFGRAVVSDTADRSGKLPAAGAGFFLGISVRKPVGVSGSYLTGQVSDSGNAVGGYRAGEEVSLLSHGRIWVKTLAGAVKGAKVYALPTTGEITNAATAGNHELVGCTFLTAAAAGELVLVQVKAVATTTLAA</sequence>
<evidence type="ECO:0000313" key="1">
    <source>
        <dbReference type="EMBL" id="QJC78950.1"/>
    </source>
</evidence>
<evidence type="ECO:0000313" key="2">
    <source>
        <dbReference type="Proteomes" id="UP000501367"/>
    </source>
</evidence>
<name>A0AAE6ZTB6_9PSED</name>
<dbReference type="AlphaFoldDB" id="A0AAE6ZTB6"/>
<dbReference type="KEGG" id="pum:HGP31_11730"/>
<protein>
    <submittedName>
        <fullName evidence="1">DUF2190 family protein</fullName>
    </submittedName>
</protein>
<dbReference type="Pfam" id="PF22758">
    <property type="entry name" value="Phage_cement"/>
    <property type="match status" value="1"/>
</dbReference>
<organism evidence="1 2">
    <name type="scientific">Pseudomonas umsongensis</name>
    <dbReference type="NCBI Taxonomy" id="198618"/>
    <lineage>
        <taxon>Bacteria</taxon>
        <taxon>Pseudomonadati</taxon>
        <taxon>Pseudomonadota</taxon>
        <taxon>Gammaproteobacteria</taxon>
        <taxon>Pseudomonadales</taxon>
        <taxon>Pseudomonadaceae</taxon>
        <taxon>Pseudomonas</taxon>
    </lineage>
</organism>
<accession>A0AAE6ZTB6</accession>
<dbReference type="RefSeq" id="WP_168757775.1">
    <property type="nucleotide sequence ID" value="NZ_CP051487.1"/>
</dbReference>
<dbReference type="InterPro" id="IPR054438">
    <property type="entry name" value="Struct_cement_gp24/gp6"/>
</dbReference>